<reference evidence="3" key="1">
    <citation type="journal article" date="2011" name="Proc. Natl. Acad. Sci. U.S.A.">
        <title>Obligate biotrophy features unraveled by the genomic analysis of rust fungi.</title>
        <authorList>
            <person name="Duplessis S."/>
            <person name="Cuomo C.A."/>
            <person name="Lin Y.-C."/>
            <person name="Aerts A."/>
            <person name="Tisserant E."/>
            <person name="Veneault-Fourrey C."/>
            <person name="Joly D.L."/>
            <person name="Hacquard S."/>
            <person name="Amselem J."/>
            <person name="Cantarel B.L."/>
            <person name="Chiu R."/>
            <person name="Coutinho P.M."/>
            <person name="Feau N."/>
            <person name="Field M."/>
            <person name="Frey P."/>
            <person name="Gelhaye E."/>
            <person name="Goldberg J."/>
            <person name="Grabherr M.G."/>
            <person name="Kodira C.D."/>
            <person name="Kohler A."/>
            <person name="Kuees U."/>
            <person name="Lindquist E.A."/>
            <person name="Lucas S.M."/>
            <person name="Mago R."/>
            <person name="Mauceli E."/>
            <person name="Morin E."/>
            <person name="Murat C."/>
            <person name="Pangilinan J.L."/>
            <person name="Park R."/>
            <person name="Pearson M."/>
            <person name="Quesneville H."/>
            <person name="Rouhier N."/>
            <person name="Sakthikumar S."/>
            <person name="Salamov A.A."/>
            <person name="Schmutz J."/>
            <person name="Selles B."/>
            <person name="Shapiro H."/>
            <person name="Tanguay P."/>
            <person name="Tuskan G.A."/>
            <person name="Henrissat B."/>
            <person name="Van de Peer Y."/>
            <person name="Rouze P."/>
            <person name="Ellis J.G."/>
            <person name="Dodds P.N."/>
            <person name="Schein J.E."/>
            <person name="Zhong S."/>
            <person name="Hamelin R.C."/>
            <person name="Grigoriev I.V."/>
            <person name="Szabo L.J."/>
            <person name="Martin F."/>
        </authorList>
    </citation>
    <scope>NUCLEOTIDE SEQUENCE [LARGE SCALE GENOMIC DNA]</scope>
    <source>
        <strain evidence="3">98AG31 / pathotype 3-4-7</strain>
    </source>
</reference>
<protein>
    <submittedName>
        <fullName evidence="2">Secreted protein</fullName>
    </submittedName>
</protein>
<dbReference type="VEuPathDB" id="FungiDB:MELLADRAFT_68813"/>
<proteinExistence type="predicted"/>
<dbReference type="GeneID" id="18931113"/>
<sequence>MLTNFVALLLLSSARFVISQERALPRTVCYSFWEELQRRPTNTPFMAQGQVRMIPGENPNLATSPSTPNPFKNLIGSVEVSGDEETVRHAPISRGKPSVDVFIVASRYVANPTPQTPYLPVFGTGLSMRTRRLHTQAGSSRYIRLNVSRTMRASLVGKVRQTAAPGSLTVVPVVDGCTMHIPSSRPDVGCKELWLTRGAFEAIGATKEEMDSKQMLLEWTLQVSSIVLLSACISY</sequence>
<dbReference type="Proteomes" id="UP000001072">
    <property type="component" value="Unassembled WGS sequence"/>
</dbReference>
<dbReference type="EMBL" id="GL883163">
    <property type="protein sequence ID" value="EGF99151.1"/>
    <property type="molecule type" value="Genomic_DNA"/>
</dbReference>
<organism evidence="3">
    <name type="scientific">Melampsora larici-populina (strain 98AG31 / pathotype 3-4-7)</name>
    <name type="common">Poplar leaf rust fungus</name>
    <dbReference type="NCBI Taxonomy" id="747676"/>
    <lineage>
        <taxon>Eukaryota</taxon>
        <taxon>Fungi</taxon>
        <taxon>Dikarya</taxon>
        <taxon>Basidiomycota</taxon>
        <taxon>Pucciniomycotina</taxon>
        <taxon>Pucciniomycetes</taxon>
        <taxon>Pucciniales</taxon>
        <taxon>Melampsoraceae</taxon>
        <taxon>Melampsora</taxon>
    </lineage>
</organism>
<accession>F4S899</accession>
<evidence type="ECO:0000313" key="3">
    <source>
        <dbReference type="Proteomes" id="UP000001072"/>
    </source>
</evidence>
<evidence type="ECO:0000256" key="1">
    <source>
        <dbReference type="SAM" id="SignalP"/>
    </source>
</evidence>
<name>F4S899_MELLP</name>
<dbReference type="AlphaFoldDB" id="F4S899"/>
<feature type="signal peptide" evidence="1">
    <location>
        <begin position="1"/>
        <end position="19"/>
    </location>
</feature>
<keyword evidence="1" id="KW-0732">Signal</keyword>
<dbReference type="RefSeq" id="XP_007417560.1">
    <property type="nucleotide sequence ID" value="XM_007417498.1"/>
</dbReference>
<evidence type="ECO:0000313" key="2">
    <source>
        <dbReference type="EMBL" id="EGF99151.1"/>
    </source>
</evidence>
<dbReference type="KEGG" id="mlr:MELLADRAFT_68813"/>
<dbReference type="HOGENOM" id="CLU_1180463_0_0_1"/>
<feature type="chain" id="PRO_5003315933" evidence="1">
    <location>
        <begin position="20"/>
        <end position="235"/>
    </location>
</feature>
<keyword evidence="3" id="KW-1185">Reference proteome</keyword>
<dbReference type="InParanoid" id="F4S899"/>
<dbReference type="OrthoDB" id="2504366at2759"/>
<gene>
    <name evidence="2" type="ORF">MELLADRAFT_68813</name>
</gene>